<name>A0A0L0DHE2_THETB</name>
<keyword evidence="6" id="KW-1185">Reference proteome</keyword>
<dbReference type="PANTHER" id="PTHR16306:SF0">
    <property type="entry name" value="TRANSLIN-ASSOCIATED FACTOR X-INTERACTING PROTEIN 1"/>
    <property type="match status" value="1"/>
</dbReference>
<evidence type="ECO:0000259" key="4">
    <source>
        <dbReference type="Pfam" id="PF15739"/>
    </source>
</evidence>
<sequence length="707" mass="76851">MSLRRSYSLSNTDEVFYLPDPKALPTYDTAHQAIDRKTAIPSGPVASAKPQPQPSGHRSISADHSLAGTRSRLHGAAAHSHSHGRIQLAKAIRGARASSTRPKFVRELERFIASELAALKDATGTEAEPVYIARERVQIFREVFALLIEEFDVYKSLLATIKSEYEAALSTVSREVDALRPMRPALATLKRETTDEVARLQDEHARVVAQLKAQRTAMQEHMAKQRAQLEAEQAEKAALHDRLLTAETLTQHKSQMHKLLYDRIHAKDAELAVALSAHRDISAKYAASKKRLEDVLFELRQTEDDLVILRKSLQEMRPAAEVAALEEAAAADAATIASLEAALSAAEEQLRMARAQSSRAEAAAAGGGEAGTAVSSGQATPLGERSISGPHGLQGVWGHSGSAGDVDSGRAAALWAIWSSDFALLSHTNQLALRRMVAAGASVDEVVAVLMQGLVELERRSGVRARIPEAETDLDRTELAARMRQSQPGEFPAPGTGPNVPTYRATDAPVPNLQFGKRKTEDMIAAIWAARDESKSGVDLETFLTQWSHKRYGPRAALMMINLEEACLVWSADPDCALYLAIIHNAVPESVRHDEASEVDTVIAHLRDADAAVNGGRAKGKLLLTQMTDAQLDALVGELKYGLTRGFGVRTGNNSPNPPIRYEALFEDDKFASQSPFAEELRHQHLEAALQRDTSPPTSPSTNDAIQ</sequence>
<dbReference type="Proteomes" id="UP000054408">
    <property type="component" value="Unassembled WGS sequence"/>
</dbReference>
<dbReference type="OrthoDB" id="261426at2759"/>
<evidence type="ECO:0000256" key="1">
    <source>
        <dbReference type="ARBA" id="ARBA00023054"/>
    </source>
</evidence>
<dbReference type="RefSeq" id="XP_013756011.1">
    <property type="nucleotide sequence ID" value="XM_013900557.1"/>
</dbReference>
<protein>
    <recommendedName>
        <fullName evidence="4">Translin-associated factor X-interacting protein 1 N-terminal domain-containing protein</fullName>
    </recommendedName>
</protein>
<organism evidence="5 6">
    <name type="scientific">Thecamonas trahens ATCC 50062</name>
    <dbReference type="NCBI Taxonomy" id="461836"/>
    <lineage>
        <taxon>Eukaryota</taxon>
        <taxon>Apusozoa</taxon>
        <taxon>Apusomonadida</taxon>
        <taxon>Apusomonadidae</taxon>
        <taxon>Thecamonas</taxon>
    </lineage>
</organism>
<dbReference type="GO" id="GO:0005737">
    <property type="term" value="C:cytoplasm"/>
    <property type="evidence" value="ECO:0007669"/>
    <property type="project" value="TreeGrafter"/>
</dbReference>
<reference evidence="5 6" key="1">
    <citation type="submission" date="2010-05" db="EMBL/GenBank/DDBJ databases">
        <title>The Genome Sequence of Thecamonas trahens ATCC 50062.</title>
        <authorList>
            <consortium name="The Broad Institute Genome Sequencing Platform"/>
            <person name="Russ C."/>
            <person name="Cuomo C."/>
            <person name="Shea T."/>
            <person name="Young S.K."/>
            <person name="Zeng Q."/>
            <person name="Koehrsen M."/>
            <person name="Haas B."/>
            <person name="Borodovsky M."/>
            <person name="Guigo R."/>
            <person name="Alvarado L."/>
            <person name="Berlin A."/>
            <person name="Bochicchio J."/>
            <person name="Borenstein D."/>
            <person name="Chapman S."/>
            <person name="Chen Z."/>
            <person name="Freedman E."/>
            <person name="Gellesch M."/>
            <person name="Goldberg J."/>
            <person name="Griggs A."/>
            <person name="Gujja S."/>
            <person name="Heilman E."/>
            <person name="Heiman D."/>
            <person name="Hepburn T."/>
            <person name="Howarth C."/>
            <person name="Jen D."/>
            <person name="Larson L."/>
            <person name="Mehta T."/>
            <person name="Park D."/>
            <person name="Pearson M."/>
            <person name="Roberts A."/>
            <person name="Saif S."/>
            <person name="Shenoy N."/>
            <person name="Sisk P."/>
            <person name="Stolte C."/>
            <person name="Sykes S."/>
            <person name="Thomson T."/>
            <person name="Walk T."/>
            <person name="White J."/>
            <person name="Yandava C."/>
            <person name="Burger G."/>
            <person name="Gray M.W."/>
            <person name="Holland P.W.H."/>
            <person name="King N."/>
            <person name="Lang F.B.F."/>
            <person name="Roger A.J."/>
            <person name="Ruiz-Trillo I."/>
            <person name="Lander E."/>
            <person name="Nusbaum C."/>
        </authorList>
    </citation>
    <scope>NUCLEOTIDE SEQUENCE [LARGE SCALE GENOMIC DNA]</scope>
    <source>
        <strain evidence="5 6">ATCC 50062</strain>
    </source>
</reference>
<evidence type="ECO:0000256" key="3">
    <source>
        <dbReference type="SAM" id="MobiDB-lite"/>
    </source>
</evidence>
<gene>
    <name evidence="5" type="ORF">AMSG_07527</name>
</gene>
<dbReference type="PANTHER" id="PTHR16306">
    <property type="entry name" value="TRANSLIN-ASSOCIATED FACTOR X-INTERACTING PROTEIN 1"/>
    <property type="match status" value="1"/>
</dbReference>
<dbReference type="STRING" id="461836.A0A0L0DHE2"/>
<feature type="coiled-coil region" evidence="2">
    <location>
        <begin position="190"/>
        <end position="242"/>
    </location>
</feature>
<dbReference type="AlphaFoldDB" id="A0A0L0DHE2"/>
<evidence type="ECO:0000256" key="2">
    <source>
        <dbReference type="SAM" id="Coils"/>
    </source>
</evidence>
<feature type="region of interest" description="Disordered" evidence="3">
    <location>
        <begin position="361"/>
        <end position="391"/>
    </location>
</feature>
<feature type="region of interest" description="Disordered" evidence="3">
    <location>
        <begin position="686"/>
        <end position="707"/>
    </location>
</feature>
<dbReference type="GeneID" id="25566425"/>
<accession>A0A0L0DHE2</accession>
<evidence type="ECO:0000313" key="5">
    <source>
        <dbReference type="EMBL" id="KNC51615.1"/>
    </source>
</evidence>
<keyword evidence="1 2" id="KW-0175">Coiled coil</keyword>
<proteinExistence type="predicted"/>
<feature type="region of interest" description="Disordered" evidence="3">
    <location>
        <begin position="41"/>
        <end position="62"/>
    </location>
</feature>
<dbReference type="Pfam" id="PF15739">
    <property type="entry name" value="TSNAXIP1_N"/>
    <property type="match status" value="1"/>
</dbReference>
<dbReference type="EMBL" id="GL349468">
    <property type="protein sequence ID" value="KNC51615.1"/>
    <property type="molecule type" value="Genomic_DNA"/>
</dbReference>
<dbReference type="OMA" id="EWGYNLH"/>
<evidence type="ECO:0000313" key="6">
    <source>
        <dbReference type="Proteomes" id="UP000054408"/>
    </source>
</evidence>
<feature type="domain" description="Translin-associated factor X-interacting protein 1 N-terminal" evidence="4">
    <location>
        <begin position="109"/>
        <end position="224"/>
    </location>
</feature>
<dbReference type="InterPro" id="IPR032755">
    <property type="entry name" value="TSNAXIP1_N"/>
</dbReference>
<feature type="compositionally biased region" description="Polar residues" evidence="3">
    <location>
        <begin position="692"/>
        <end position="707"/>
    </location>
</feature>